<keyword evidence="3 6" id="KW-0812">Transmembrane</keyword>
<keyword evidence="9" id="KW-1185">Reference proteome</keyword>
<evidence type="ECO:0000256" key="1">
    <source>
        <dbReference type="ARBA" id="ARBA00004141"/>
    </source>
</evidence>
<keyword evidence="4 6" id="KW-1133">Transmembrane helix</keyword>
<reference evidence="8 9" key="1">
    <citation type="submission" date="2018-07" db="EMBL/GenBank/DDBJ databases">
        <title>Genomic Encyclopedia of Type Strains, Phase IV (KMG-IV): sequencing the most valuable type-strain genomes for metagenomic binning, comparative biology and taxonomic classification.</title>
        <authorList>
            <person name="Goeker M."/>
        </authorList>
    </citation>
    <scope>NUCLEOTIDE SEQUENCE [LARGE SCALE GENOMIC DNA]</scope>
    <source>
        <strain evidence="8 9">DSM 27016</strain>
    </source>
</reference>
<dbReference type="AlphaFoldDB" id="A0A369BKH7"/>
<dbReference type="OrthoDB" id="2082501at2"/>
<dbReference type="EMBL" id="QPJT01000002">
    <property type="protein sequence ID" value="RCX20194.1"/>
    <property type="molecule type" value="Genomic_DNA"/>
</dbReference>
<dbReference type="Pfam" id="PF04138">
    <property type="entry name" value="GtrA_DPMS_TM"/>
    <property type="match status" value="1"/>
</dbReference>
<keyword evidence="5 6" id="KW-0472">Membrane</keyword>
<feature type="transmembrane region" description="Helical" evidence="6">
    <location>
        <begin position="125"/>
        <end position="143"/>
    </location>
</feature>
<evidence type="ECO:0000256" key="6">
    <source>
        <dbReference type="SAM" id="Phobius"/>
    </source>
</evidence>
<protein>
    <submittedName>
        <fullName evidence="8">Putative flippase GtrA</fullName>
    </submittedName>
</protein>
<feature type="domain" description="GtrA/DPMS transmembrane" evidence="7">
    <location>
        <begin position="30"/>
        <end position="143"/>
    </location>
</feature>
<proteinExistence type="inferred from homology"/>
<evidence type="ECO:0000259" key="7">
    <source>
        <dbReference type="Pfam" id="PF04138"/>
    </source>
</evidence>
<dbReference type="GO" id="GO:0005886">
    <property type="term" value="C:plasma membrane"/>
    <property type="evidence" value="ECO:0007669"/>
    <property type="project" value="TreeGrafter"/>
</dbReference>
<evidence type="ECO:0000256" key="2">
    <source>
        <dbReference type="ARBA" id="ARBA00009399"/>
    </source>
</evidence>
<evidence type="ECO:0000256" key="4">
    <source>
        <dbReference type="ARBA" id="ARBA00022989"/>
    </source>
</evidence>
<dbReference type="InterPro" id="IPR007267">
    <property type="entry name" value="GtrA_DPMS_TM"/>
</dbReference>
<organism evidence="8 9">
    <name type="scientific">Anaerobacterium chartisolvens</name>
    <dbReference type="NCBI Taxonomy" id="1297424"/>
    <lineage>
        <taxon>Bacteria</taxon>
        <taxon>Bacillati</taxon>
        <taxon>Bacillota</taxon>
        <taxon>Clostridia</taxon>
        <taxon>Eubacteriales</taxon>
        <taxon>Oscillospiraceae</taxon>
        <taxon>Anaerobacterium</taxon>
    </lineage>
</organism>
<comment type="caution">
    <text evidence="8">The sequence shown here is derived from an EMBL/GenBank/DDBJ whole genome shotgun (WGS) entry which is preliminary data.</text>
</comment>
<gene>
    <name evidence="8" type="ORF">DFR58_102271</name>
</gene>
<evidence type="ECO:0000313" key="8">
    <source>
        <dbReference type="EMBL" id="RCX20194.1"/>
    </source>
</evidence>
<dbReference type="GO" id="GO:0000271">
    <property type="term" value="P:polysaccharide biosynthetic process"/>
    <property type="evidence" value="ECO:0007669"/>
    <property type="project" value="InterPro"/>
</dbReference>
<dbReference type="PANTHER" id="PTHR38459:SF1">
    <property type="entry name" value="PROPHAGE BACTOPRENOL-LINKED GLUCOSE TRANSLOCASE HOMOLOG"/>
    <property type="match status" value="1"/>
</dbReference>
<sequence>MFTSDPKRYPHLKAVFFKVFKSIEVKELLRYLSAGMSAFLGEYAVFRVLFDLAGLQKFLANSAAMFLGFWISFLLNRFWSFKSTKKFLKQLLLYSVLFCINLVLSNLLMLIMSDRLQMSPSLSKIIIMVMIAAWNFVIFKKVVYK</sequence>
<evidence type="ECO:0000256" key="3">
    <source>
        <dbReference type="ARBA" id="ARBA00022692"/>
    </source>
</evidence>
<feature type="transmembrane region" description="Helical" evidence="6">
    <location>
        <begin position="28"/>
        <end position="46"/>
    </location>
</feature>
<comment type="subcellular location">
    <subcellularLocation>
        <location evidence="1">Membrane</location>
        <topology evidence="1">Multi-pass membrane protein</topology>
    </subcellularLocation>
</comment>
<comment type="similarity">
    <text evidence="2">Belongs to the GtrA family.</text>
</comment>
<name>A0A369BKH7_9FIRM</name>
<dbReference type="InterPro" id="IPR051401">
    <property type="entry name" value="GtrA_CellWall_Glycosyl"/>
</dbReference>
<feature type="transmembrane region" description="Helical" evidence="6">
    <location>
        <begin position="58"/>
        <end position="79"/>
    </location>
</feature>
<dbReference type="RefSeq" id="WP_114296303.1">
    <property type="nucleotide sequence ID" value="NZ_QPJT01000002.1"/>
</dbReference>
<feature type="transmembrane region" description="Helical" evidence="6">
    <location>
        <begin position="91"/>
        <end position="113"/>
    </location>
</feature>
<dbReference type="PANTHER" id="PTHR38459">
    <property type="entry name" value="PROPHAGE BACTOPRENOL-LINKED GLUCOSE TRANSLOCASE HOMOLOG"/>
    <property type="match status" value="1"/>
</dbReference>
<dbReference type="Proteomes" id="UP000253034">
    <property type="component" value="Unassembled WGS sequence"/>
</dbReference>
<accession>A0A369BKH7</accession>
<evidence type="ECO:0000256" key="5">
    <source>
        <dbReference type="ARBA" id="ARBA00023136"/>
    </source>
</evidence>
<evidence type="ECO:0000313" key="9">
    <source>
        <dbReference type="Proteomes" id="UP000253034"/>
    </source>
</evidence>